<dbReference type="PANTHER" id="PTHR47064:SF2">
    <property type="entry name" value="SMP-30_GLUCONOLACTONASE_LRE-LIKE REGION DOMAIN-CONTAINING PROTEIN-RELATED"/>
    <property type="match status" value="1"/>
</dbReference>
<dbReference type="Pfam" id="PF08450">
    <property type="entry name" value="SGL"/>
    <property type="match status" value="1"/>
</dbReference>
<dbReference type="Proteomes" id="UP001152649">
    <property type="component" value="Unassembled WGS sequence"/>
</dbReference>
<dbReference type="EMBL" id="CAJVPG010000155">
    <property type="protein sequence ID" value="CAG8364876.1"/>
    <property type="molecule type" value="Genomic_DNA"/>
</dbReference>
<reference evidence="2" key="1">
    <citation type="submission" date="2021-07" db="EMBL/GenBank/DDBJ databases">
        <authorList>
            <person name="Branca A.L. A."/>
        </authorList>
    </citation>
    <scope>NUCLEOTIDE SEQUENCE</scope>
</reference>
<dbReference type="AlphaFoldDB" id="A0A9W4J0M8"/>
<proteinExistence type="predicted"/>
<dbReference type="InterPro" id="IPR011042">
    <property type="entry name" value="6-blade_b-propeller_TolB-like"/>
</dbReference>
<name>A0A9W4J0M8_9EURO</name>
<dbReference type="Gene3D" id="2.120.10.30">
    <property type="entry name" value="TolB, C-terminal domain"/>
    <property type="match status" value="1"/>
</dbReference>
<accession>A0A9W4J0M8</accession>
<gene>
    <name evidence="2" type="ORF">PSALAMII_LOCUS4150</name>
</gene>
<organism evidence="2 3">
    <name type="scientific">Penicillium salamii</name>
    <dbReference type="NCBI Taxonomy" id="1612424"/>
    <lineage>
        <taxon>Eukaryota</taxon>
        <taxon>Fungi</taxon>
        <taxon>Dikarya</taxon>
        <taxon>Ascomycota</taxon>
        <taxon>Pezizomycotina</taxon>
        <taxon>Eurotiomycetes</taxon>
        <taxon>Eurotiomycetidae</taxon>
        <taxon>Eurotiales</taxon>
        <taxon>Aspergillaceae</taxon>
        <taxon>Penicillium</taxon>
    </lineage>
</organism>
<dbReference type="InterPro" id="IPR052988">
    <property type="entry name" value="Oryzine_lactonohydrolase"/>
</dbReference>
<comment type="caution">
    <text evidence="2">The sequence shown here is derived from an EMBL/GenBank/DDBJ whole genome shotgun (WGS) entry which is preliminary data.</text>
</comment>
<evidence type="ECO:0000313" key="3">
    <source>
        <dbReference type="Proteomes" id="UP001152649"/>
    </source>
</evidence>
<dbReference type="SUPFAM" id="SSF63829">
    <property type="entry name" value="Calcium-dependent phosphotriesterase"/>
    <property type="match status" value="1"/>
</dbReference>
<evidence type="ECO:0000313" key="2">
    <source>
        <dbReference type="EMBL" id="CAG8364876.1"/>
    </source>
</evidence>
<dbReference type="OrthoDB" id="423498at2759"/>
<evidence type="ECO:0000259" key="1">
    <source>
        <dbReference type="Pfam" id="PF08450"/>
    </source>
</evidence>
<dbReference type="InterPro" id="IPR013658">
    <property type="entry name" value="SGL"/>
</dbReference>
<protein>
    <recommendedName>
        <fullName evidence="1">SMP-30/Gluconolactonase/LRE-like region domain-containing protein</fullName>
    </recommendedName>
</protein>
<keyword evidence="3" id="KW-1185">Reference proteome</keyword>
<dbReference type="PANTHER" id="PTHR47064">
    <property type="entry name" value="PUTATIVE (AFU_ORTHOLOGUE AFUA_1G08990)-RELATED"/>
    <property type="match status" value="1"/>
</dbReference>
<sequence length="328" mass="35664">MQSNETFHAHDERFNAILGTGPTIELLVEKDYPFAHEAGIYVAATRELFITSNKCSNSDGSPMIQITRVGLSSYPVTAEEISPDIPMGNGGVNWGPEHALICSQGTMDKPSGLYSMSTQTPYTSKLVKGDFFGRPFNSVNDVVVHSDGSIWFTDPTYGFEQGYRPKPALPSQVYRLKPEDGSIRVVADGFGHPNGICFSPDEKTVYITDTDKQNGDGTIDDRKASSIYAFDLSIYHKEPFLTNRRLFAATDAGIPDGIKCDLDGNVYSGCGDGIHVWSPGGVLLGRIRIDGGAANFCFGKEGEIFALNEHKLWRVQLGGHVKGALLGI</sequence>
<feature type="domain" description="SMP-30/Gluconolactonase/LRE-like region" evidence="1">
    <location>
        <begin position="119"/>
        <end position="300"/>
    </location>
</feature>